<reference evidence="1" key="2">
    <citation type="submission" date="2021-09" db="EMBL/GenBank/DDBJ databases">
        <authorList>
            <person name="Jia N."/>
            <person name="Wang J."/>
            <person name="Shi W."/>
            <person name="Du L."/>
            <person name="Sun Y."/>
            <person name="Zhan W."/>
            <person name="Jiang J."/>
            <person name="Wang Q."/>
            <person name="Zhang B."/>
            <person name="Ji P."/>
            <person name="Sakyi L.B."/>
            <person name="Cui X."/>
            <person name="Yuan T."/>
            <person name="Jiang B."/>
            <person name="Yang W."/>
            <person name="Lam T.T.-Y."/>
            <person name="Chang Q."/>
            <person name="Ding S."/>
            <person name="Wang X."/>
            <person name="Zhu J."/>
            <person name="Ruan X."/>
            <person name="Zhao L."/>
            <person name="Wei J."/>
            <person name="Que T."/>
            <person name="Du C."/>
            <person name="Cheng J."/>
            <person name="Dai P."/>
            <person name="Han X."/>
            <person name="Huang E."/>
            <person name="Gao Y."/>
            <person name="Liu J."/>
            <person name="Shao H."/>
            <person name="Ye R."/>
            <person name="Li L."/>
            <person name="Wei W."/>
            <person name="Wang X."/>
            <person name="Wang C."/>
            <person name="Huo Q."/>
            <person name="Li W."/>
            <person name="Guo W."/>
            <person name="Chen H."/>
            <person name="Chen S."/>
            <person name="Zhou L."/>
            <person name="Zhou L."/>
            <person name="Ni X."/>
            <person name="Tian J."/>
            <person name="Zhou Y."/>
            <person name="Sheng Y."/>
            <person name="Liu T."/>
            <person name="Pan Y."/>
            <person name="Xia L."/>
            <person name="Li J."/>
            <person name="Zhao F."/>
            <person name="Cao W."/>
        </authorList>
    </citation>
    <scope>NUCLEOTIDE SEQUENCE</scope>
    <source>
        <strain evidence="1">Rsan-2018</strain>
        <tissue evidence="1">Larvae</tissue>
    </source>
</reference>
<name>A0A9D4YP48_RHISA</name>
<proteinExistence type="predicted"/>
<comment type="caution">
    <text evidence="1">The sequence shown here is derived from an EMBL/GenBank/DDBJ whole genome shotgun (WGS) entry which is preliminary data.</text>
</comment>
<evidence type="ECO:0000313" key="2">
    <source>
        <dbReference type="Proteomes" id="UP000821837"/>
    </source>
</evidence>
<sequence length="108" mass="12252">MPSITNKILWNLSDPSALRTAPKRVHCTSHLGLNIAVLLPALVKPDRPPNFDNQLITNAVKKNVNRKTSELYVRYLLSERSEADQLPTKPQPYANWPRTAVMVKPRLL</sequence>
<gene>
    <name evidence="1" type="ORF">HPB52_012376</name>
</gene>
<organism evidence="1 2">
    <name type="scientific">Rhipicephalus sanguineus</name>
    <name type="common">Brown dog tick</name>
    <name type="synonym">Ixodes sanguineus</name>
    <dbReference type="NCBI Taxonomy" id="34632"/>
    <lineage>
        <taxon>Eukaryota</taxon>
        <taxon>Metazoa</taxon>
        <taxon>Ecdysozoa</taxon>
        <taxon>Arthropoda</taxon>
        <taxon>Chelicerata</taxon>
        <taxon>Arachnida</taxon>
        <taxon>Acari</taxon>
        <taxon>Parasitiformes</taxon>
        <taxon>Ixodida</taxon>
        <taxon>Ixodoidea</taxon>
        <taxon>Ixodidae</taxon>
        <taxon>Rhipicephalinae</taxon>
        <taxon>Rhipicephalus</taxon>
        <taxon>Rhipicephalus</taxon>
    </lineage>
</organism>
<dbReference type="AlphaFoldDB" id="A0A9D4YP48"/>
<dbReference type="EMBL" id="JABSTV010001245">
    <property type="protein sequence ID" value="KAH7983501.1"/>
    <property type="molecule type" value="Genomic_DNA"/>
</dbReference>
<accession>A0A9D4YP48</accession>
<protein>
    <submittedName>
        <fullName evidence="1">Uncharacterized protein</fullName>
    </submittedName>
</protein>
<reference evidence="1" key="1">
    <citation type="journal article" date="2020" name="Cell">
        <title>Large-Scale Comparative Analyses of Tick Genomes Elucidate Their Genetic Diversity and Vector Capacities.</title>
        <authorList>
            <consortium name="Tick Genome and Microbiome Consortium (TIGMIC)"/>
            <person name="Jia N."/>
            <person name="Wang J."/>
            <person name="Shi W."/>
            <person name="Du L."/>
            <person name="Sun Y."/>
            <person name="Zhan W."/>
            <person name="Jiang J.F."/>
            <person name="Wang Q."/>
            <person name="Zhang B."/>
            <person name="Ji P."/>
            <person name="Bell-Sakyi L."/>
            <person name="Cui X.M."/>
            <person name="Yuan T.T."/>
            <person name="Jiang B.G."/>
            <person name="Yang W.F."/>
            <person name="Lam T.T."/>
            <person name="Chang Q.C."/>
            <person name="Ding S.J."/>
            <person name="Wang X.J."/>
            <person name="Zhu J.G."/>
            <person name="Ruan X.D."/>
            <person name="Zhao L."/>
            <person name="Wei J.T."/>
            <person name="Ye R.Z."/>
            <person name="Que T.C."/>
            <person name="Du C.H."/>
            <person name="Zhou Y.H."/>
            <person name="Cheng J.X."/>
            <person name="Dai P.F."/>
            <person name="Guo W.B."/>
            <person name="Han X.H."/>
            <person name="Huang E.J."/>
            <person name="Li L.F."/>
            <person name="Wei W."/>
            <person name="Gao Y.C."/>
            <person name="Liu J.Z."/>
            <person name="Shao H.Z."/>
            <person name="Wang X."/>
            <person name="Wang C.C."/>
            <person name="Yang T.C."/>
            <person name="Huo Q.B."/>
            <person name="Li W."/>
            <person name="Chen H.Y."/>
            <person name="Chen S.E."/>
            <person name="Zhou L.G."/>
            <person name="Ni X.B."/>
            <person name="Tian J.H."/>
            <person name="Sheng Y."/>
            <person name="Liu T."/>
            <person name="Pan Y.S."/>
            <person name="Xia L.Y."/>
            <person name="Li J."/>
            <person name="Zhao F."/>
            <person name="Cao W.C."/>
        </authorList>
    </citation>
    <scope>NUCLEOTIDE SEQUENCE</scope>
    <source>
        <strain evidence="1">Rsan-2018</strain>
    </source>
</reference>
<evidence type="ECO:0000313" key="1">
    <source>
        <dbReference type="EMBL" id="KAH7983501.1"/>
    </source>
</evidence>
<keyword evidence="2" id="KW-1185">Reference proteome</keyword>
<dbReference type="Proteomes" id="UP000821837">
    <property type="component" value="Chromosome 1"/>
</dbReference>